<dbReference type="OrthoDB" id="9770099at2"/>
<gene>
    <name evidence="10" type="ORF">OSCT_2137</name>
</gene>
<dbReference type="InterPro" id="IPR003838">
    <property type="entry name" value="ABC3_permease_C"/>
</dbReference>
<evidence type="ECO:0000256" key="2">
    <source>
        <dbReference type="ARBA" id="ARBA00005236"/>
    </source>
</evidence>
<name>E1IFN6_9CHLR</name>
<dbReference type="PANTHER" id="PTHR30489:SF0">
    <property type="entry name" value="LIPOPROTEIN-RELEASING SYSTEM TRANSMEMBRANE PROTEIN LOLE"/>
    <property type="match status" value="1"/>
</dbReference>
<keyword evidence="4 7" id="KW-0812">Transmembrane</keyword>
<dbReference type="InterPro" id="IPR025857">
    <property type="entry name" value="MacB_PCD"/>
</dbReference>
<evidence type="ECO:0008006" key="12">
    <source>
        <dbReference type="Google" id="ProtNLM"/>
    </source>
</evidence>
<feature type="domain" description="ABC3 transporter permease C-terminal" evidence="8">
    <location>
        <begin position="271"/>
        <end position="402"/>
    </location>
</feature>
<dbReference type="STRING" id="765420.OSCT_2137"/>
<dbReference type="GO" id="GO:0098797">
    <property type="term" value="C:plasma membrane protein complex"/>
    <property type="evidence" value="ECO:0007669"/>
    <property type="project" value="TreeGrafter"/>
</dbReference>
<comment type="similarity">
    <text evidence="2">Belongs to the ABC-4 integral membrane protein family. LolC/E subfamily.</text>
</comment>
<accession>E1IFN6</accession>
<feature type="transmembrane region" description="Helical" evidence="7">
    <location>
        <begin position="271"/>
        <end position="293"/>
    </location>
</feature>
<protein>
    <recommendedName>
        <fullName evidence="12">ABC transporter permease</fullName>
    </recommendedName>
</protein>
<evidence type="ECO:0000259" key="9">
    <source>
        <dbReference type="Pfam" id="PF12704"/>
    </source>
</evidence>
<keyword evidence="11" id="KW-1185">Reference proteome</keyword>
<feature type="transmembrane region" description="Helical" evidence="7">
    <location>
        <begin position="345"/>
        <end position="363"/>
    </location>
</feature>
<dbReference type="Pfam" id="PF12704">
    <property type="entry name" value="MacB_PCD"/>
    <property type="match status" value="1"/>
</dbReference>
<evidence type="ECO:0000256" key="6">
    <source>
        <dbReference type="ARBA" id="ARBA00023136"/>
    </source>
</evidence>
<evidence type="ECO:0000256" key="3">
    <source>
        <dbReference type="ARBA" id="ARBA00022475"/>
    </source>
</evidence>
<feature type="domain" description="MacB-like periplasmic core" evidence="9">
    <location>
        <begin position="19"/>
        <end position="241"/>
    </location>
</feature>
<keyword evidence="3" id="KW-1003">Cell membrane</keyword>
<dbReference type="PANTHER" id="PTHR30489">
    <property type="entry name" value="LIPOPROTEIN-RELEASING SYSTEM TRANSMEMBRANE PROTEIN LOLE"/>
    <property type="match status" value="1"/>
</dbReference>
<keyword evidence="5 7" id="KW-1133">Transmembrane helix</keyword>
<dbReference type="GO" id="GO:0044874">
    <property type="term" value="P:lipoprotein localization to outer membrane"/>
    <property type="evidence" value="ECO:0007669"/>
    <property type="project" value="TreeGrafter"/>
</dbReference>
<dbReference type="Proteomes" id="UP000054010">
    <property type="component" value="Unassembled WGS sequence"/>
</dbReference>
<sequence length="409" mass="44296">MIQMLRLAWRNMWRNWRRTVIALVAIILGVILLLFFDGLIKGSDQAIFGNAIRIYGGNLQIHAPGFRAKANRLPLLPLDNPDVVVSTVQSRPEVLAVAQRISTAGIISNRGNTLRVGITAIDPRIEAPLSIQAEYMVQGRFLLPEDRDAIVIGQGMAEALQVHVGDTVNLVGRRKNEAMRQHSMQIVGIYDLGMPEIEKASVYIALSDAQTLYNLRDQTTEAVIFLKQAGEEAALMQSLQAALPAYEVDTWQTLRPEITETMQTKLAVTTFFGIVILLIAAIGILNLMLMAAFERTREMGVLAALGMKGHQIMLLFLLEGALIGVVGAVVGCGLGALLVTWVGHVGISFAGVSGMGEVGALMGNTLYPVITLADVLSRAVLVVVITALAALYPAWQAARREPAVALHHV</sequence>
<dbReference type="EMBL" id="ADVR01000092">
    <property type="protein sequence ID" value="EFO80052.1"/>
    <property type="molecule type" value="Genomic_DNA"/>
</dbReference>
<evidence type="ECO:0000256" key="4">
    <source>
        <dbReference type="ARBA" id="ARBA00022692"/>
    </source>
</evidence>
<feature type="transmembrane region" description="Helical" evidence="7">
    <location>
        <begin position="375"/>
        <end position="395"/>
    </location>
</feature>
<comment type="subcellular location">
    <subcellularLocation>
        <location evidence="1">Cell membrane</location>
        <topology evidence="1">Multi-pass membrane protein</topology>
    </subcellularLocation>
</comment>
<dbReference type="InterPro" id="IPR051447">
    <property type="entry name" value="Lipoprotein-release_system"/>
</dbReference>
<reference evidence="10 11" key="1">
    <citation type="journal article" date="2011" name="J. Bacteriol.">
        <title>Draft genome sequence of the anoxygenic filamentous phototrophic bacterium Oscillochloris trichoides subsp. DG-6.</title>
        <authorList>
            <person name="Kuznetsov B.B."/>
            <person name="Ivanovsky R.N."/>
            <person name="Keppen O.I."/>
            <person name="Sukhacheva M.V."/>
            <person name="Bumazhkin B.K."/>
            <person name="Patutina E.O."/>
            <person name="Beletsky A.V."/>
            <person name="Mardanov A.V."/>
            <person name="Baslerov R.V."/>
            <person name="Panteleeva A.N."/>
            <person name="Kolganova T.V."/>
            <person name="Ravin N.V."/>
            <person name="Skryabin K.G."/>
        </authorList>
    </citation>
    <scope>NUCLEOTIDE SEQUENCE [LARGE SCALE GENOMIC DNA]</scope>
    <source>
        <strain evidence="10 11">DG-6</strain>
    </source>
</reference>
<keyword evidence="6 7" id="KW-0472">Membrane</keyword>
<evidence type="ECO:0000313" key="10">
    <source>
        <dbReference type="EMBL" id="EFO80052.1"/>
    </source>
</evidence>
<proteinExistence type="inferred from homology"/>
<organism evidence="10 11">
    <name type="scientific">Oscillochloris trichoides DG-6</name>
    <dbReference type="NCBI Taxonomy" id="765420"/>
    <lineage>
        <taxon>Bacteria</taxon>
        <taxon>Bacillati</taxon>
        <taxon>Chloroflexota</taxon>
        <taxon>Chloroflexia</taxon>
        <taxon>Chloroflexales</taxon>
        <taxon>Chloroflexineae</taxon>
        <taxon>Oscillochloridaceae</taxon>
        <taxon>Oscillochloris</taxon>
    </lineage>
</organism>
<evidence type="ECO:0000256" key="1">
    <source>
        <dbReference type="ARBA" id="ARBA00004651"/>
    </source>
</evidence>
<evidence type="ECO:0000256" key="7">
    <source>
        <dbReference type="SAM" id="Phobius"/>
    </source>
</evidence>
<dbReference type="eggNOG" id="COG4591">
    <property type="taxonomic scope" value="Bacteria"/>
</dbReference>
<evidence type="ECO:0000259" key="8">
    <source>
        <dbReference type="Pfam" id="PF02687"/>
    </source>
</evidence>
<dbReference type="HOGENOM" id="CLU_000604_8_6_0"/>
<evidence type="ECO:0000256" key="5">
    <source>
        <dbReference type="ARBA" id="ARBA00022989"/>
    </source>
</evidence>
<dbReference type="AlphaFoldDB" id="E1IFN6"/>
<feature type="transmembrane region" description="Helical" evidence="7">
    <location>
        <begin position="314"/>
        <end position="339"/>
    </location>
</feature>
<comment type="caution">
    <text evidence="10">The sequence shown here is derived from an EMBL/GenBank/DDBJ whole genome shotgun (WGS) entry which is preliminary data.</text>
</comment>
<dbReference type="Pfam" id="PF02687">
    <property type="entry name" value="FtsX"/>
    <property type="match status" value="1"/>
</dbReference>
<evidence type="ECO:0000313" key="11">
    <source>
        <dbReference type="Proteomes" id="UP000054010"/>
    </source>
</evidence>